<feature type="transmembrane region" description="Helical" evidence="1">
    <location>
        <begin position="107"/>
        <end position="129"/>
    </location>
</feature>
<dbReference type="EMBL" id="BMHL01000001">
    <property type="protein sequence ID" value="GGC24202.1"/>
    <property type="molecule type" value="Genomic_DNA"/>
</dbReference>
<dbReference type="Proteomes" id="UP000602004">
    <property type="component" value="Unassembled WGS sequence"/>
</dbReference>
<keyword evidence="1" id="KW-0472">Membrane</keyword>
<feature type="transmembrane region" description="Helical" evidence="1">
    <location>
        <begin position="70"/>
        <end position="87"/>
    </location>
</feature>
<organism evidence="2 3">
    <name type="scientific">Paraburkholderia caffeinilytica</name>
    <dbReference type="NCBI Taxonomy" id="1761016"/>
    <lineage>
        <taxon>Bacteria</taxon>
        <taxon>Pseudomonadati</taxon>
        <taxon>Pseudomonadota</taxon>
        <taxon>Betaproteobacteria</taxon>
        <taxon>Burkholderiales</taxon>
        <taxon>Burkholderiaceae</taxon>
        <taxon>Paraburkholderia</taxon>
    </lineage>
</organism>
<protein>
    <submittedName>
        <fullName evidence="2">Uncharacterized protein</fullName>
    </submittedName>
</protein>
<keyword evidence="1" id="KW-0812">Transmembrane</keyword>
<name>A0ABQ1LFP9_9BURK</name>
<reference evidence="3" key="1">
    <citation type="journal article" date="2019" name="Int. J. Syst. Evol. Microbiol.">
        <title>The Global Catalogue of Microorganisms (GCM) 10K type strain sequencing project: providing services to taxonomists for standard genome sequencing and annotation.</title>
        <authorList>
            <consortium name="The Broad Institute Genomics Platform"/>
            <consortium name="The Broad Institute Genome Sequencing Center for Infectious Disease"/>
            <person name="Wu L."/>
            <person name="Ma J."/>
        </authorList>
    </citation>
    <scope>NUCLEOTIDE SEQUENCE [LARGE SCALE GENOMIC DNA]</scope>
    <source>
        <strain evidence="3">CGMCC 1.15103</strain>
    </source>
</reference>
<proteinExistence type="predicted"/>
<keyword evidence="3" id="KW-1185">Reference proteome</keyword>
<evidence type="ECO:0000313" key="2">
    <source>
        <dbReference type="EMBL" id="GGC24202.1"/>
    </source>
</evidence>
<sequence>MAMLKLAVVVGILLGSAKAIQLSGRHCRNRFGHRFFTARGFWLAAVAINFLWWGYYAWATAALHHAQQSGGLALMALGIAAAGWLIYENIRGTDAFYGVVGSTLQLVLFFPVALYGIPLLVIALIFLLFATYKSAPVWLVDP</sequence>
<evidence type="ECO:0000313" key="3">
    <source>
        <dbReference type="Proteomes" id="UP000602004"/>
    </source>
</evidence>
<evidence type="ECO:0000256" key="1">
    <source>
        <dbReference type="SAM" id="Phobius"/>
    </source>
</evidence>
<comment type="caution">
    <text evidence="2">The sequence shown here is derived from an EMBL/GenBank/DDBJ whole genome shotgun (WGS) entry which is preliminary data.</text>
</comment>
<accession>A0ABQ1LFP9</accession>
<gene>
    <name evidence="2" type="ORF">GCM10011400_08190</name>
</gene>
<keyword evidence="1" id="KW-1133">Transmembrane helix</keyword>
<dbReference type="RefSeq" id="WP_115780167.1">
    <property type="nucleotide sequence ID" value="NZ_BMHL01000001.1"/>
</dbReference>
<feature type="transmembrane region" description="Helical" evidence="1">
    <location>
        <begin position="35"/>
        <end position="58"/>
    </location>
</feature>